<sequence length="113" mass="12439">MTKWLTTIRLCLLATALTAGAAEARDTIQYSGQDLQTDTAIAVYFADGNARTGPYFFSMSGGLMQMVMCKATFDSQKTRILVALREHPDFRDLTPVAAACERTSQTPLDPRSR</sequence>
<evidence type="ECO:0000313" key="3">
    <source>
        <dbReference type="Proteomes" id="UP000654108"/>
    </source>
</evidence>
<feature type="chain" id="PRO_5037112789" evidence="1">
    <location>
        <begin position="22"/>
        <end position="113"/>
    </location>
</feature>
<accession>A0A927FXY8</accession>
<reference evidence="2" key="1">
    <citation type="submission" date="2020-09" db="EMBL/GenBank/DDBJ databases">
        <title>Genome seq and assembly of Devosia sp.</title>
        <authorList>
            <person name="Chhetri G."/>
        </authorList>
    </citation>
    <scope>NUCLEOTIDE SEQUENCE</scope>
    <source>
        <strain evidence="2">PTR5</strain>
    </source>
</reference>
<comment type="caution">
    <text evidence="2">The sequence shown here is derived from an EMBL/GenBank/DDBJ whole genome shotgun (WGS) entry which is preliminary data.</text>
</comment>
<dbReference type="RefSeq" id="WP_191778285.1">
    <property type="nucleotide sequence ID" value="NZ_JACYFU010000006.1"/>
</dbReference>
<gene>
    <name evidence="2" type="ORF">IC608_17820</name>
</gene>
<keyword evidence="3" id="KW-1185">Reference proteome</keyword>
<evidence type="ECO:0000313" key="2">
    <source>
        <dbReference type="EMBL" id="MBD8067332.1"/>
    </source>
</evidence>
<dbReference type="AlphaFoldDB" id="A0A927FXY8"/>
<dbReference type="Proteomes" id="UP000654108">
    <property type="component" value="Unassembled WGS sequence"/>
</dbReference>
<name>A0A927FXY8_9HYPH</name>
<evidence type="ECO:0000256" key="1">
    <source>
        <dbReference type="SAM" id="SignalP"/>
    </source>
</evidence>
<proteinExistence type="predicted"/>
<feature type="signal peptide" evidence="1">
    <location>
        <begin position="1"/>
        <end position="21"/>
    </location>
</feature>
<dbReference type="EMBL" id="JACYFU010000006">
    <property type="protein sequence ID" value="MBD8067332.1"/>
    <property type="molecule type" value="Genomic_DNA"/>
</dbReference>
<keyword evidence="1" id="KW-0732">Signal</keyword>
<protein>
    <submittedName>
        <fullName evidence="2">Uncharacterized protein</fullName>
    </submittedName>
</protein>
<organism evidence="2 3">
    <name type="scientific">Devosia oryzisoli</name>
    <dbReference type="NCBI Taxonomy" id="2774138"/>
    <lineage>
        <taxon>Bacteria</taxon>
        <taxon>Pseudomonadati</taxon>
        <taxon>Pseudomonadota</taxon>
        <taxon>Alphaproteobacteria</taxon>
        <taxon>Hyphomicrobiales</taxon>
        <taxon>Devosiaceae</taxon>
        <taxon>Devosia</taxon>
    </lineage>
</organism>